<evidence type="ECO:0000256" key="6">
    <source>
        <dbReference type="ARBA" id="ARBA00022989"/>
    </source>
</evidence>
<comment type="caution">
    <text evidence="13">The sequence shown here is derived from an EMBL/GenBank/DDBJ whole genome shotgun (WGS) entry which is preliminary data.</text>
</comment>
<dbReference type="GO" id="GO:0003723">
    <property type="term" value="F:RNA binding"/>
    <property type="evidence" value="ECO:0007669"/>
    <property type="project" value="UniProtKB-UniRule"/>
</dbReference>
<evidence type="ECO:0000256" key="3">
    <source>
        <dbReference type="ARBA" id="ARBA00020222"/>
    </source>
</evidence>
<evidence type="ECO:0000256" key="2">
    <source>
        <dbReference type="ARBA" id="ARBA00010320"/>
    </source>
</evidence>
<keyword evidence="8" id="KW-0472">Membrane</keyword>
<evidence type="ECO:0000256" key="10">
    <source>
        <dbReference type="RuleBase" id="RU367108"/>
    </source>
</evidence>
<evidence type="ECO:0000256" key="9">
    <source>
        <dbReference type="ARBA" id="ARBA00025276"/>
    </source>
</evidence>
<keyword evidence="4" id="KW-0812">Transmembrane</keyword>
<evidence type="ECO:0000256" key="4">
    <source>
        <dbReference type="ARBA" id="ARBA00022692"/>
    </source>
</evidence>
<evidence type="ECO:0000256" key="1">
    <source>
        <dbReference type="ARBA" id="ARBA00004434"/>
    </source>
</evidence>
<keyword evidence="14" id="KW-1185">Reference proteome</keyword>
<keyword evidence="6" id="KW-1133">Transmembrane helix</keyword>
<evidence type="ECO:0000313" key="14">
    <source>
        <dbReference type="Proteomes" id="UP001182556"/>
    </source>
</evidence>
<dbReference type="InterPro" id="IPR035979">
    <property type="entry name" value="RBD_domain_sf"/>
</dbReference>
<keyword evidence="10" id="KW-0694">RNA-binding</keyword>
<keyword evidence="7 10" id="KW-0496">Mitochondrion</keyword>
<proteinExistence type="inferred from homology"/>
<evidence type="ECO:0000259" key="12">
    <source>
        <dbReference type="Pfam" id="PF10443"/>
    </source>
</evidence>
<dbReference type="PANTHER" id="PTHR32198">
    <property type="entry name" value="MITOCHONDRIAL ESCAPE PROTEIN 2"/>
    <property type="match status" value="1"/>
</dbReference>
<feature type="domain" description="RRM" evidence="11">
    <location>
        <begin position="225"/>
        <end position="281"/>
    </location>
</feature>
<protein>
    <recommendedName>
        <fullName evidence="3 10">Mitochondrial escape protein 2</fullName>
    </recommendedName>
</protein>
<comment type="function">
    <text evidence="9 10">Plays a role in maintaining the mitochondrial genome and in controlling the mtDNA escape. Involved in the regulation of mtDNA nucleotide structure and number. May have a dispensable role in early maturation of pre-rRNA.</text>
</comment>
<dbReference type="Pfam" id="PF10443">
    <property type="entry name" value="RNA12"/>
    <property type="match status" value="1"/>
</dbReference>
<dbReference type="InterPro" id="IPR018850">
    <property type="entry name" value="Mt_escape_2_C"/>
</dbReference>
<sequence>MLGRQRLALPLRPPLRSLQYRRLATVSASCDGRVTASFYISNVFPIRLAYWDPRPAWAALREGNLMERLRDIGDEITDHGFRIESWEIARKDGGVFMHFSYVPPQEQPPVTEEEEANTVAIAPEVVINPNSPGKLFLPQLNAAAERHGGFPHWLGQWSNSRRFSGALLGQKFPGREIIEVEGSKGSPGVRWMAGGGRVWVVKGRQWTEDMNRFPSNRLRVEFDGPDVSQEIIYTLFRPYGRLTDITPPSPVPAGSLRFASVSYSAISPATKAINCLHGFSTPTNTADFALRASGQTQTIPLSRLRLFYERPLKAHAIRDWVSSHPRLMLPLIAFLIGTLSYTFFDPIRAFFVRSQLEGVWDLEKYSLIQYIRSKFSSTISFFQSSSPTGTSEESIGEGAWKDRQEAEKSVERWLSEYPGTFITITGPPGSGKVSLVSRVLKDQDKPAMVIDCAEIAKAKNDSALVSALADQTGYYPVFSFLSSLNGLIDLASVGLIGQKAGFSTPVDQQLRAILEVVGGALKDVSTNARKQHAKEQQNAKVQAELQAEKSHRRELIIRGGWHDGRLDCVSGNGIMSELGLGDEPPAEGDLSPVVPLIDDTAPIKGEGAPPLASQLPPVVDKVKPVDEESEFIRTLPIVVLKNFAQKSAKGDLWTVLSEWAAGLVENRVAHVIIVTEGATATKSLTKALPSKPFNNVSLADADTSNSLAYVRDKLSSFSDQYKDMLSPEDSTQVAKLGGRMIDLETLVYKVRTGSTIPDAVDDIIMRTVVELRKLAFGDDSEDAKNLPWTRAQAWKIVSELAKGKEIPYAKLLQEFPFKGAEQSLKALEEHDLISVSAHQGRASRVKPGKPVFRYAFEALVNDPVFRATSQIEYNNAVIAKVESEIRGCEEELQKLKEISANGGGEALGVEGGFLGLGKSFAIKDRAKWLLEKMGKNVEKLNSLEKDNAEMVKVLANGHK</sequence>
<comment type="similarity">
    <text evidence="2 10">Belongs to the YME2 family.</text>
</comment>
<dbReference type="SUPFAM" id="SSF52540">
    <property type="entry name" value="P-loop containing nucleoside triphosphate hydrolases"/>
    <property type="match status" value="1"/>
</dbReference>
<dbReference type="Proteomes" id="UP001182556">
    <property type="component" value="Unassembled WGS sequence"/>
</dbReference>
<dbReference type="EMBL" id="JAODAN010000004">
    <property type="protein sequence ID" value="KAK1925168.1"/>
    <property type="molecule type" value="Genomic_DNA"/>
</dbReference>
<evidence type="ECO:0000256" key="8">
    <source>
        <dbReference type="ARBA" id="ARBA00023136"/>
    </source>
</evidence>
<dbReference type="Pfam" id="PF00076">
    <property type="entry name" value="RRM_1"/>
    <property type="match status" value="1"/>
</dbReference>
<evidence type="ECO:0000256" key="5">
    <source>
        <dbReference type="ARBA" id="ARBA00022792"/>
    </source>
</evidence>
<dbReference type="GO" id="GO:0005743">
    <property type="term" value="C:mitochondrial inner membrane"/>
    <property type="evidence" value="ECO:0007669"/>
    <property type="project" value="UniProtKB-SubCell"/>
</dbReference>
<dbReference type="PANTHER" id="PTHR32198:SF2">
    <property type="entry name" value="MITOCHONDRIAL ESCAPE PROTEIN 2"/>
    <property type="match status" value="1"/>
</dbReference>
<dbReference type="SUPFAM" id="SSF54928">
    <property type="entry name" value="RNA-binding domain, RBD"/>
    <property type="match status" value="1"/>
</dbReference>
<evidence type="ECO:0000313" key="13">
    <source>
        <dbReference type="EMBL" id="KAK1925168.1"/>
    </source>
</evidence>
<evidence type="ECO:0000259" key="11">
    <source>
        <dbReference type="Pfam" id="PF00076"/>
    </source>
</evidence>
<comment type="subcellular location">
    <subcellularLocation>
        <location evidence="1 10">Mitochondrion inner membrane</location>
        <topology evidence="1 10">Single-pass membrane protein</topology>
    </subcellularLocation>
</comment>
<keyword evidence="10" id="KW-0507">mRNA processing</keyword>
<accession>A0AAD9FS75</accession>
<dbReference type="InterPro" id="IPR039627">
    <property type="entry name" value="Yme2_C"/>
</dbReference>
<name>A0AAD9FS75_PAPLA</name>
<dbReference type="InterPro" id="IPR027417">
    <property type="entry name" value="P-loop_NTPase"/>
</dbReference>
<evidence type="ECO:0000256" key="7">
    <source>
        <dbReference type="ARBA" id="ARBA00023128"/>
    </source>
</evidence>
<dbReference type="InterPro" id="IPR000504">
    <property type="entry name" value="RRM_dom"/>
</dbReference>
<gene>
    <name evidence="13" type="ORF">DB88DRAFT_505004</name>
</gene>
<feature type="domain" description="Mitochondrial escape protein 2 C-terminal" evidence="12">
    <location>
        <begin position="403"/>
        <end position="898"/>
    </location>
</feature>
<reference evidence="13" key="1">
    <citation type="submission" date="2023-02" db="EMBL/GenBank/DDBJ databases">
        <title>Identification and recombinant expression of a fungal hydrolase from Papiliotrema laurentii that hydrolyzes apple cutin and clears colloidal polyester polyurethane.</title>
        <authorList>
            <consortium name="DOE Joint Genome Institute"/>
            <person name="Roman V.A."/>
            <person name="Bojanowski C."/>
            <person name="Crable B.R."/>
            <person name="Wagner D.N."/>
            <person name="Hung C.S."/>
            <person name="Nadeau L.J."/>
            <person name="Schratz L."/>
            <person name="Haridas S."/>
            <person name="Pangilinan J."/>
            <person name="Lipzen A."/>
            <person name="Na H."/>
            <person name="Yan M."/>
            <person name="Ng V."/>
            <person name="Grigoriev I.V."/>
            <person name="Spatafora J.W."/>
            <person name="Barlow D."/>
            <person name="Biffinger J."/>
            <person name="Kelley-Loughnane N."/>
            <person name="Varaljay V.A."/>
            <person name="Crookes-Goodson W.J."/>
        </authorList>
    </citation>
    <scope>NUCLEOTIDE SEQUENCE</scope>
    <source>
        <strain evidence="13">5307AH</strain>
    </source>
</reference>
<dbReference type="AlphaFoldDB" id="A0AAD9FS75"/>
<organism evidence="13 14">
    <name type="scientific">Papiliotrema laurentii</name>
    <name type="common">Cryptococcus laurentii</name>
    <dbReference type="NCBI Taxonomy" id="5418"/>
    <lineage>
        <taxon>Eukaryota</taxon>
        <taxon>Fungi</taxon>
        <taxon>Dikarya</taxon>
        <taxon>Basidiomycota</taxon>
        <taxon>Agaricomycotina</taxon>
        <taxon>Tremellomycetes</taxon>
        <taxon>Tremellales</taxon>
        <taxon>Rhynchogastremaceae</taxon>
        <taxon>Papiliotrema</taxon>
    </lineage>
</organism>
<dbReference type="GO" id="GO:0006397">
    <property type="term" value="P:mRNA processing"/>
    <property type="evidence" value="ECO:0007669"/>
    <property type="project" value="UniProtKB-UniRule"/>
</dbReference>
<keyword evidence="5 10" id="KW-0999">Mitochondrion inner membrane</keyword>